<dbReference type="GO" id="GO:0009626">
    <property type="term" value="P:plant-type hypersensitive response"/>
    <property type="evidence" value="ECO:0007669"/>
    <property type="project" value="UniProtKB-ARBA"/>
</dbReference>
<feature type="domain" description="Disease resistance protein winged helix" evidence="10">
    <location>
        <begin position="431"/>
        <end position="500"/>
    </location>
</feature>
<dbReference type="PRINTS" id="PR00364">
    <property type="entry name" value="DISEASERSIST"/>
</dbReference>
<comment type="similarity">
    <text evidence="1">Belongs to the disease resistance NB-LRR family.</text>
</comment>
<keyword evidence="6" id="KW-0175">Coiled coil</keyword>
<dbReference type="InterPro" id="IPR027417">
    <property type="entry name" value="P-loop_NTPase"/>
</dbReference>
<evidence type="ECO:0000256" key="4">
    <source>
        <dbReference type="ARBA" id="ARBA00022741"/>
    </source>
</evidence>
<evidence type="ECO:0000256" key="6">
    <source>
        <dbReference type="ARBA" id="ARBA00023054"/>
    </source>
</evidence>
<evidence type="ECO:0000313" key="12">
    <source>
        <dbReference type="EMBL" id="KXG21138.1"/>
    </source>
</evidence>
<feature type="signal peptide" evidence="7">
    <location>
        <begin position="1"/>
        <end position="25"/>
    </location>
</feature>
<dbReference type="Gene3D" id="3.40.50.300">
    <property type="entry name" value="P-loop containing nucleotide triphosphate hydrolases"/>
    <property type="match status" value="1"/>
</dbReference>
<dbReference type="SUPFAM" id="SSF52058">
    <property type="entry name" value="L domain-like"/>
    <property type="match status" value="1"/>
</dbReference>
<keyword evidence="3" id="KW-0677">Repeat</keyword>
<dbReference type="PANTHER" id="PTHR23155">
    <property type="entry name" value="DISEASE RESISTANCE PROTEIN RP"/>
    <property type="match status" value="1"/>
</dbReference>
<dbReference type="Gene3D" id="1.10.8.430">
    <property type="entry name" value="Helical domain of apoptotic protease-activating factors"/>
    <property type="match status" value="1"/>
</dbReference>
<dbReference type="Gene3D" id="3.80.10.10">
    <property type="entry name" value="Ribonuclease Inhibitor"/>
    <property type="match status" value="1"/>
</dbReference>
<dbReference type="GO" id="GO:0042742">
    <property type="term" value="P:defense response to bacterium"/>
    <property type="evidence" value="ECO:0007669"/>
    <property type="project" value="UniProtKB-ARBA"/>
</dbReference>
<evidence type="ECO:0000259" key="9">
    <source>
        <dbReference type="Pfam" id="PF18052"/>
    </source>
</evidence>
<dbReference type="SUPFAM" id="SSF52540">
    <property type="entry name" value="P-loop containing nucleoside triphosphate hydrolases"/>
    <property type="match status" value="1"/>
</dbReference>
<dbReference type="Gramene" id="KXG21138">
    <property type="protein sequence ID" value="KXG21138"/>
    <property type="gene ID" value="SORBI_3009G019800"/>
</dbReference>
<evidence type="ECO:0000259" key="11">
    <source>
        <dbReference type="Pfam" id="PF23598"/>
    </source>
</evidence>
<keyword evidence="4" id="KW-0547">Nucleotide-binding</keyword>
<evidence type="ECO:0000256" key="7">
    <source>
        <dbReference type="SAM" id="SignalP"/>
    </source>
</evidence>
<evidence type="ECO:0000256" key="2">
    <source>
        <dbReference type="ARBA" id="ARBA00022614"/>
    </source>
</evidence>
<dbReference type="InterPro" id="IPR041118">
    <property type="entry name" value="Rx_N"/>
</dbReference>
<dbReference type="PANTHER" id="PTHR23155:SF999">
    <property type="entry name" value="NB-ARC DOMAIN CONTAINING PROTEIN, EXPRESSED"/>
    <property type="match status" value="1"/>
</dbReference>
<evidence type="ECO:0008006" key="14">
    <source>
        <dbReference type="Google" id="ProtNLM"/>
    </source>
</evidence>
<keyword evidence="7" id="KW-0732">Signal</keyword>
<dbReference type="OrthoDB" id="675166at2759"/>
<dbReference type="FunFam" id="1.10.10.10:FF:000322">
    <property type="entry name" value="Probable disease resistance protein At1g63360"/>
    <property type="match status" value="1"/>
</dbReference>
<evidence type="ECO:0000313" key="13">
    <source>
        <dbReference type="Proteomes" id="UP000000768"/>
    </source>
</evidence>
<dbReference type="InterPro" id="IPR032675">
    <property type="entry name" value="LRR_dom_sf"/>
</dbReference>
<dbReference type="GO" id="GO:0043531">
    <property type="term" value="F:ADP binding"/>
    <property type="evidence" value="ECO:0007669"/>
    <property type="project" value="InterPro"/>
</dbReference>
<feature type="domain" description="Disease resistance R13L4/SHOC-2-like LRR" evidence="11">
    <location>
        <begin position="548"/>
        <end position="893"/>
    </location>
</feature>
<dbReference type="InParanoid" id="A0A1B6P5Z3"/>
<keyword evidence="5" id="KW-0611">Plant defense</keyword>
<evidence type="ECO:0000256" key="3">
    <source>
        <dbReference type="ARBA" id="ARBA00022737"/>
    </source>
</evidence>
<dbReference type="Gene3D" id="1.20.5.4130">
    <property type="match status" value="1"/>
</dbReference>
<proteinExistence type="inferred from homology"/>
<dbReference type="InterPro" id="IPR058922">
    <property type="entry name" value="WHD_DRP"/>
</dbReference>
<dbReference type="Pfam" id="PF00931">
    <property type="entry name" value="NB-ARC"/>
    <property type="match status" value="1"/>
</dbReference>
<keyword evidence="2" id="KW-0433">Leucine-rich repeat</keyword>
<reference evidence="13" key="2">
    <citation type="journal article" date="2018" name="Plant J.">
        <title>The Sorghum bicolor reference genome: improved assembly, gene annotations, a transcriptome atlas, and signatures of genome organization.</title>
        <authorList>
            <person name="McCormick R.F."/>
            <person name="Truong S.K."/>
            <person name="Sreedasyam A."/>
            <person name="Jenkins J."/>
            <person name="Shu S."/>
            <person name="Sims D."/>
            <person name="Kennedy M."/>
            <person name="Amirebrahimi M."/>
            <person name="Weers B.D."/>
            <person name="McKinley B."/>
            <person name="Mattison A."/>
            <person name="Morishige D.T."/>
            <person name="Grimwood J."/>
            <person name="Schmutz J."/>
            <person name="Mullet J.E."/>
        </authorList>
    </citation>
    <scope>NUCLEOTIDE SEQUENCE [LARGE SCALE GENOMIC DNA]</scope>
    <source>
        <strain evidence="13">cv. BTx623</strain>
    </source>
</reference>
<dbReference type="OMA" id="PEDHTIF"/>
<dbReference type="AlphaFoldDB" id="A0A1B6P5Z3"/>
<evidence type="ECO:0000259" key="8">
    <source>
        <dbReference type="Pfam" id="PF00931"/>
    </source>
</evidence>
<organism evidence="12 13">
    <name type="scientific">Sorghum bicolor</name>
    <name type="common">Sorghum</name>
    <name type="synonym">Sorghum vulgare</name>
    <dbReference type="NCBI Taxonomy" id="4558"/>
    <lineage>
        <taxon>Eukaryota</taxon>
        <taxon>Viridiplantae</taxon>
        <taxon>Streptophyta</taxon>
        <taxon>Embryophyta</taxon>
        <taxon>Tracheophyta</taxon>
        <taxon>Spermatophyta</taxon>
        <taxon>Magnoliopsida</taxon>
        <taxon>Liliopsida</taxon>
        <taxon>Poales</taxon>
        <taxon>Poaceae</taxon>
        <taxon>PACMAD clade</taxon>
        <taxon>Panicoideae</taxon>
        <taxon>Andropogonodae</taxon>
        <taxon>Andropogoneae</taxon>
        <taxon>Sorghinae</taxon>
        <taxon>Sorghum</taxon>
    </lineage>
</organism>
<dbReference type="InterPro" id="IPR042197">
    <property type="entry name" value="Apaf_helical"/>
</dbReference>
<reference evidence="12 13" key="1">
    <citation type="journal article" date="2009" name="Nature">
        <title>The Sorghum bicolor genome and the diversification of grasses.</title>
        <authorList>
            <person name="Paterson A.H."/>
            <person name="Bowers J.E."/>
            <person name="Bruggmann R."/>
            <person name="Dubchak I."/>
            <person name="Grimwood J."/>
            <person name="Gundlach H."/>
            <person name="Haberer G."/>
            <person name="Hellsten U."/>
            <person name="Mitros T."/>
            <person name="Poliakov A."/>
            <person name="Schmutz J."/>
            <person name="Spannagl M."/>
            <person name="Tang H."/>
            <person name="Wang X."/>
            <person name="Wicker T."/>
            <person name="Bharti A.K."/>
            <person name="Chapman J."/>
            <person name="Feltus F.A."/>
            <person name="Gowik U."/>
            <person name="Grigoriev I.V."/>
            <person name="Lyons E."/>
            <person name="Maher C.A."/>
            <person name="Martis M."/>
            <person name="Narechania A."/>
            <person name="Otillar R.P."/>
            <person name="Penning B.W."/>
            <person name="Salamov A.A."/>
            <person name="Wang Y."/>
            <person name="Zhang L."/>
            <person name="Carpita N.C."/>
            <person name="Freeling M."/>
            <person name="Gingle A.R."/>
            <person name="Hash C.T."/>
            <person name="Keller B."/>
            <person name="Klein P."/>
            <person name="Kresovich S."/>
            <person name="McCann M.C."/>
            <person name="Ming R."/>
            <person name="Peterson D.G."/>
            <person name="Mehboob-ur-Rahman"/>
            <person name="Ware D."/>
            <person name="Westhoff P."/>
            <person name="Mayer K.F."/>
            <person name="Messing J."/>
            <person name="Rokhsar D.S."/>
        </authorList>
    </citation>
    <scope>NUCLEOTIDE SEQUENCE [LARGE SCALE GENOMIC DNA]</scope>
    <source>
        <strain evidence="13">cv. BTx623</strain>
    </source>
</reference>
<keyword evidence="13" id="KW-1185">Reference proteome</keyword>
<gene>
    <name evidence="12" type="ORF">SORBI_3009G019800</name>
</gene>
<dbReference type="eggNOG" id="KOG4658">
    <property type="taxonomic scope" value="Eukaryota"/>
</dbReference>
<dbReference type="InterPro" id="IPR038005">
    <property type="entry name" value="RX-like_CC"/>
</dbReference>
<dbReference type="InterPro" id="IPR055414">
    <property type="entry name" value="LRR_R13L4/SHOC2-like"/>
</dbReference>
<dbReference type="InterPro" id="IPR002182">
    <property type="entry name" value="NB-ARC"/>
</dbReference>
<dbReference type="CDD" id="cd14798">
    <property type="entry name" value="RX-CC_like"/>
    <property type="match status" value="1"/>
</dbReference>
<dbReference type="Pfam" id="PF23598">
    <property type="entry name" value="LRR_14"/>
    <property type="match status" value="1"/>
</dbReference>
<dbReference type="Gene3D" id="1.10.10.10">
    <property type="entry name" value="Winged helix-like DNA-binding domain superfamily/Winged helix DNA-binding domain"/>
    <property type="match status" value="1"/>
</dbReference>
<name>A0A1B6P5Z3_SORBI</name>
<dbReference type="Proteomes" id="UP000000768">
    <property type="component" value="Chromosome 9"/>
</dbReference>
<feature type="domain" description="NB-ARC" evidence="8">
    <location>
        <begin position="188"/>
        <end position="336"/>
    </location>
</feature>
<protein>
    <recommendedName>
        <fullName evidence="14">AAA+ ATPase domain-containing protein</fullName>
    </recommendedName>
</protein>
<dbReference type="Pfam" id="PF18052">
    <property type="entry name" value="Rx_N"/>
    <property type="match status" value="1"/>
</dbReference>
<sequence length="906" mass="103281">MASMVVSAFTGVLSSLLSKLSVLLSDQYMQRKGVRRDIELLSCELTNMNAALEKLADMEKLDGQTKVWRDKVREMGYDIEDCIDIFMHQLGQGDDKDGLFHKIARKIRELRLHYQLANMIQDIKACVEEQSKIRDRYRIDESISTSRVVVEVDPRLPELFEDAKRLVGIDGPREEITKLMIEEGGSLSGQIKVVSIVGFGGLGKTTLANQVHAKIKNEFECSAFVSVSRTPYMPKILKDILYGIGFDGKEAEDDVQKLVKILRAQLTNKRYLIIIDDLWSTRDWRTIECAFVENNNGSRVITTTRIQDVATACCYPSGGQVFQMQPLNELQSSMLFFKRLFGTQDGCPQQFRKISNDMLRKCKGVPLAITSIGSLLANQSMHVEIWEKIHNSIGSELDTNPTLEWMRQVLSLSYNDLSHELKTCLLYLGAYPEDSVIQTNVLVRKWIAEGFVRKRHGLDLEEAAENCLNELINRSMIEPCFNAHGEVQACQVHDLMLDLIISKCKNENFITIIDRNFTMIGALEVRRISHQFHNRDIALVFERMSQSQIRSYKFFPAADCMPPLSKFELLRVLDMDQRGSYVRPESMCLDLSAINNLFLLRYLRVQGFRLVLPKKFGKLKYLMTLDIESTILCPLDQFSDFTSLSSLRHLTLPRQFGNVVWINGLSKLCNLRTLIHFYIRTSNSIRCIRDLGELTSLRELDVSYYSGPGDVEDDPDTILSASLDKLGNSNLRLLYFHKFQFDGRPLSTQFWSNFITCPQHLQRLRLTGHIIPKVPNCIVHAGRLAYLEGLRVEELGRDGIQVLAQLPCLIYLELRAKTIPEKNIIIHPNTFPSLKHFDFSCGLSFLTFESSAMPRLQILNIDLDACEEDTMQLQGEVQLVASRILLALKKSTCSYESNAIIGSQED</sequence>
<evidence type="ECO:0000259" key="10">
    <source>
        <dbReference type="Pfam" id="PF23559"/>
    </source>
</evidence>
<feature type="domain" description="Disease resistance N-terminal" evidence="9">
    <location>
        <begin position="12"/>
        <end position="97"/>
    </location>
</feature>
<evidence type="ECO:0000256" key="1">
    <source>
        <dbReference type="ARBA" id="ARBA00008894"/>
    </source>
</evidence>
<dbReference type="GO" id="GO:0002758">
    <property type="term" value="P:innate immune response-activating signaling pathway"/>
    <property type="evidence" value="ECO:0007669"/>
    <property type="project" value="UniProtKB-ARBA"/>
</dbReference>
<dbReference type="Pfam" id="PF23559">
    <property type="entry name" value="WHD_DRP"/>
    <property type="match status" value="1"/>
</dbReference>
<dbReference type="InterPro" id="IPR044974">
    <property type="entry name" value="Disease_R_plants"/>
</dbReference>
<accession>A0A1B6P5Z3</accession>
<dbReference type="EMBL" id="CM000768">
    <property type="protein sequence ID" value="KXG21138.1"/>
    <property type="molecule type" value="Genomic_DNA"/>
</dbReference>
<dbReference type="FunFam" id="3.40.50.300:FF:001091">
    <property type="entry name" value="Probable disease resistance protein At1g61300"/>
    <property type="match status" value="1"/>
</dbReference>
<dbReference type="InterPro" id="IPR036388">
    <property type="entry name" value="WH-like_DNA-bd_sf"/>
</dbReference>
<feature type="chain" id="PRO_5008588581" description="AAA+ ATPase domain-containing protein" evidence="7">
    <location>
        <begin position="26"/>
        <end position="906"/>
    </location>
</feature>
<evidence type="ECO:0000256" key="5">
    <source>
        <dbReference type="ARBA" id="ARBA00022821"/>
    </source>
</evidence>